<feature type="transmembrane region" description="Helical" evidence="6">
    <location>
        <begin position="48"/>
        <end position="67"/>
    </location>
</feature>
<name>A0A7C4XLH5_UNCW3</name>
<protein>
    <recommendedName>
        <fullName evidence="6">TVP38/TMEM64 family membrane protein</fullName>
    </recommendedName>
</protein>
<evidence type="ECO:0000256" key="6">
    <source>
        <dbReference type="RuleBase" id="RU366058"/>
    </source>
</evidence>
<feature type="domain" description="VTT" evidence="7">
    <location>
        <begin position="69"/>
        <end position="185"/>
    </location>
</feature>
<comment type="caution">
    <text evidence="8">The sequence shown here is derived from an EMBL/GenBank/DDBJ whole genome shotgun (WGS) entry which is preliminary data.</text>
</comment>
<feature type="transmembrane region" description="Helical" evidence="6">
    <location>
        <begin position="88"/>
        <end position="109"/>
    </location>
</feature>
<feature type="transmembrane region" description="Helical" evidence="6">
    <location>
        <begin position="7"/>
        <end position="28"/>
    </location>
</feature>
<dbReference type="Pfam" id="PF09335">
    <property type="entry name" value="VTT_dom"/>
    <property type="match status" value="1"/>
</dbReference>
<keyword evidence="3 6" id="KW-0812">Transmembrane</keyword>
<keyword evidence="4 6" id="KW-1133">Transmembrane helix</keyword>
<feature type="transmembrane region" description="Helical" evidence="6">
    <location>
        <begin position="162"/>
        <end position="183"/>
    </location>
</feature>
<dbReference type="GO" id="GO:0005886">
    <property type="term" value="C:plasma membrane"/>
    <property type="evidence" value="ECO:0007669"/>
    <property type="project" value="UniProtKB-SubCell"/>
</dbReference>
<reference evidence="8" key="1">
    <citation type="journal article" date="2020" name="mSystems">
        <title>Genome- and Community-Level Interaction Insights into Carbon Utilization and Element Cycling Functions of Hydrothermarchaeota in Hydrothermal Sediment.</title>
        <authorList>
            <person name="Zhou Z."/>
            <person name="Liu Y."/>
            <person name="Xu W."/>
            <person name="Pan J."/>
            <person name="Luo Z.H."/>
            <person name="Li M."/>
        </authorList>
    </citation>
    <scope>NUCLEOTIDE SEQUENCE [LARGE SCALE GENOMIC DNA]</scope>
    <source>
        <strain evidence="8">SpSt-774</strain>
    </source>
</reference>
<dbReference type="PANTHER" id="PTHR12677">
    <property type="entry name" value="GOLGI APPARATUS MEMBRANE PROTEIN TVP38-RELATED"/>
    <property type="match status" value="1"/>
</dbReference>
<comment type="subcellular location">
    <subcellularLocation>
        <location evidence="1 6">Cell membrane</location>
        <topology evidence="1 6">Multi-pass membrane protein</topology>
    </subcellularLocation>
</comment>
<accession>A0A7C4XLH5</accession>
<dbReference type="AlphaFoldDB" id="A0A7C4XLH5"/>
<evidence type="ECO:0000259" key="7">
    <source>
        <dbReference type="Pfam" id="PF09335"/>
    </source>
</evidence>
<feature type="transmembrane region" description="Helical" evidence="6">
    <location>
        <begin position="195"/>
        <end position="212"/>
    </location>
</feature>
<evidence type="ECO:0000256" key="3">
    <source>
        <dbReference type="ARBA" id="ARBA00022692"/>
    </source>
</evidence>
<evidence type="ECO:0000256" key="2">
    <source>
        <dbReference type="ARBA" id="ARBA00022475"/>
    </source>
</evidence>
<evidence type="ECO:0000256" key="1">
    <source>
        <dbReference type="ARBA" id="ARBA00004651"/>
    </source>
</evidence>
<gene>
    <name evidence="8" type="ORF">ENV60_07470</name>
</gene>
<comment type="similarity">
    <text evidence="6">Belongs to the TVP38/TMEM64 family.</text>
</comment>
<dbReference type="PANTHER" id="PTHR12677:SF59">
    <property type="entry name" value="GOLGI APPARATUS MEMBRANE PROTEIN TVP38-RELATED"/>
    <property type="match status" value="1"/>
</dbReference>
<evidence type="ECO:0000313" key="8">
    <source>
        <dbReference type="EMBL" id="HGV98117.1"/>
    </source>
</evidence>
<proteinExistence type="inferred from homology"/>
<organism evidence="8">
    <name type="scientific">candidate division WOR-3 bacterium</name>
    <dbReference type="NCBI Taxonomy" id="2052148"/>
    <lineage>
        <taxon>Bacteria</taxon>
        <taxon>Bacteria division WOR-3</taxon>
    </lineage>
</organism>
<evidence type="ECO:0000256" key="5">
    <source>
        <dbReference type="ARBA" id="ARBA00023136"/>
    </source>
</evidence>
<sequence>MTAAKKIIGIIGLTLFIFFIVFISIIFIRRFGGVIESPIEIRKAIEVYGIKSYLVFFLLYIFQIFFAPVPGQVLNIASGILFGPARGFLVSFCGVLVGGFLAMAITRYLGKKILYYFLEEKGIGFEKEITKRGLPLIIFLAIFPNPIGDGIYYLAGLTRISLKLLIGIIGICRIPGILVYVIAGDKILTAGIKGWIVGAGGFLLAILFYLAFRKKIEKVFERIIDKSFSQSAKSQSSYSSSR</sequence>
<evidence type="ECO:0000256" key="4">
    <source>
        <dbReference type="ARBA" id="ARBA00022989"/>
    </source>
</evidence>
<dbReference type="EMBL" id="DTGZ01000136">
    <property type="protein sequence ID" value="HGV98117.1"/>
    <property type="molecule type" value="Genomic_DNA"/>
</dbReference>
<dbReference type="InterPro" id="IPR015414">
    <property type="entry name" value="TMEM64"/>
</dbReference>
<feature type="transmembrane region" description="Helical" evidence="6">
    <location>
        <begin position="134"/>
        <end position="155"/>
    </location>
</feature>
<keyword evidence="5 6" id="KW-0472">Membrane</keyword>
<dbReference type="InterPro" id="IPR032816">
    <property type="entry name" value="VTT_dom"/>
</dbReference>
<keyword evidence="2 6" id="KW-1003">Cell membrane</keyword>